<dbReference type="AlphaFoldDB" id="A0A830FLE6"/>
<dbReference type="PROSITE" id="PS51318">
    <property type="entry name" value="TAT"/>
    <property type="match status" value="1"/>
</dbReference>
<dbReference type="InterPro" id="IPR006311">
    <property type="entry name" value="TAT_signal"/>
</dbReference>
<dbReference type="InterPro" id="IPR013320">
    <property type="entry name" value="ConA-like_dom_sf"/>
</dbReference>
<dbReference type="SUPFAM" id="SSF49899">
    <property type="entry name" value="Concanavalin A-like lectins/glucanases"/>
    <property type="match status" value="1"/>
</dbReference>
<proteinExistence type="predicted"/>
<reference evidence="1" key="2">
    <citation type="submission" date="2020-09" db="EMBL/GenBank/DDBJ databases">
        <authorList>
            <person name="Sun Q."/>
            <person name="Ohkuma M."/>
        </authorList>
    </citation>
    <scope>NUCLEOTIDE SEQUENCE</scope>
    <source>
        <strain evidence="1">JCM 15759</strain>
    </source>
</reference>
<name>A0A830FLE6_HALAR</name>
<evidence type="ECO:0000313" key="1">
    <source>
        <dbReference type="EMBL" id="GGM35172.1"/>
    </source>
</evidence>
<dbReference type="Proteomes" id="UP000656367">
    <property type="component" value="Unassembled WGS sequence"/>
</dbReference>
<evidence type="ECO:0000313" key="2">
    <source>
        <dbReference type="Proteomes" id="UP000656367"/>
    </source>
</evidence>
<protein>
    <recommendedName>
        <fullName evidence="3">LamG-like jellyroll fold domain-containing protein</fullName>
    </recommendedName>
</protein>
<dbReference type="OrthoDB" id="220703at2157"/>
<comment type="caution">
    <text evidence="1">The sequence shown here is derived from an EMBL/GenBank/DDBJ whole genome shotgun (WGS) entry which is preliminary data.</text>
</comment>
<organism evidence="1 2">
    <name type="scientific">Haloarcula argentinensis</name>
    <dbReference type="NCBI Taxonomy" id="43776"/>
    <lineage>
        <taxon>Archaea</taxon>
        <taxon>Methanobacteriati</taxon>
        <taxon>Methanobacteriota</taxon>
        <taxon>Stenosarchaea group</taxon>
        <taxon>Halobacteria</taxon>
        <taxon>Halobacteriales</taxon>
        <taxon>Haloarculaceae</taxon>
        <taxon>Haloarcula</taxon>
    </lineage>
</organism>
<gene>
    <name evidence="1" type="ORF">GCM10009006_15760</name>
</gene>
<evidence type="ECO:0008006" key="3">
    <source>
        <dbReference type="Google" id="ProtNLM"/>
    </source>
</evidence>
<reference evidence="1" key="1">
    <citation type="journal article" date="2014" name="Int. J. Syst. Evol. Microbiol.">
        <title>Complete genome sequence of Corynebacterium casei LMG S-19264T (=DSM 44701T), isolated from a smear-ripened cheese.</title>
        <authorList>
            <consortium name="US DOE Joint Genome Institute (JGI-PGF)"/>
            <person name="Walter F."/>
            <person name="Albersmeier A."/>
            <person name="Kalinowski J."/>
            <person name="Ruckert C."/>
        </authorList>
    </citation>
    <scope>NUCLEOTIDE SEQUENCE</scope>
    <source>
        <strain evidence="1">JCM 15759</strain>
    </source>
</reference>
<dbReference type="Pfam" id="PF13385">
    <property type="entry name" value="Laminin_G_3"/>
    <property type="match status" value="1"/>
</dbReference>
<dbReference type="RefSeq" id="WP_188852110.1">
    <property type="nucleotide sequence ID" value="NZ_BMON01000001.1"/>
</dbReference>
<sequence>MSKKWTRRSALALIGSGAGLLTWGTGGFTDVTADRQVNINTTPDSLDHPRLGIKTLGDGGGPGQRVSLITFQNNLDEEIGVNLNAATVDSDDTTEVADLFKGEGIDPTNYFDAPDSVGPEEQGMIEATLDLLPDVSIGSDREYDLLLDFTAGTKNENQTITLSRKATVTYEDPRVSYWDFEQISGRTVSDIWSGNDASRKYVGRIGPFRYGYEPDPADGGNRGTVLDFRGDRFRSGDDDVITTSDTSKLDFTDDFSLSVWIKPTSIPNSYARLFSKWDSPRNNRDSDAEKGYQFFLGETDDKFDNKFEIGIETGQRNGKTTKIKTGATVDKGKWNHAVWTHTSSKESEDRVYVNGDHEGNGYSGNLPDPYGSNEPLRIGNGIDGNDRLRYPFNGLMDEAKAYDTALTSEQVKNLYETSKGGDGGSIGGQVA</sequence>
<dbReference type="Gene3D" id="2.60.120.200">
    <property type="match status" value="1"/>
</dbReference>
<dbReference type="EMBL" id="BMON01000001">
    <property type="protein sequence ID" value="GGM35172.1"/>
    <property type="molecule type" value="Genomic_DNA"/>
</dbReference>
<accession>A0A830FLE6</accession>